<name>A0A7C3QTG7_9BACT</name>
<dbReference type="EMBL" id="DTMM01000072">
    <property type="protein sequence ID" value="HFT93015.1"/>
    <property type="molecule type" value="Genomic_DNA"/>
</dbReference>
<organism evidence="1">
    <name type="scientific">Leptospirillum ferriphilum</name>
    <dbReference type="NCBI Taxonomy" id="178606"/>
    <lineage>
        <taxon>Bacteria</taxon>
        <taxon>Pseudomonadati</taxon>
        <taxon>Nitrospirota</taxon>
        <taxon>Nitrospiria</taxon>
        <taxon>Nitrospirales</taxon>
        <taxon>Nitrospiraceae</taxon>
        <taxon>Leptospirillum</taxon>
    </lineage>
</organism>
<dbReference type="InterPro" id="IPR027417">
    <property type="entry name" value="P-loop_NTPase"/>
</dbReference>
<sequence>MEFLEAFGIALDTDVPAFRVLSQGRDHPLLYPVRHPRPTPREGLVGLESPLGLLQKNLECLHAGLSPVSTLVHGFRGTGKTSMVLEAWRQINARHTASGAPFCRLVQIDRDGIPHLLPLVDILGDRKESFLLFFDDLYFPSEDPNFHQFRAFLDGGIASLPTNVGLVVTSNHRHLVSESFSRRDDALHPGETRDDSLALWDRFGLTLTVTEPSLEVFLDMVIAKCLSRKLLPPGSVRPVSPADGSLGPPPLAHPPDTLQGIMERARLFAMRRASRSGRTAQWFVDLLERGLLDHLPGEGQQDGNEN</sequence>
<dbReference type="InterPro" id="IPR008533">
    <property type="entry name" value="DUF815"/>
</dbReference>
<comment type="caution">
    <text evidence="1">The sequence shown here is derived from an EMBL/GenBank/DDBJ whole genome shotgun (WGS) entry which is preliminary data.</text>
</comment>
<dbReference type="Pfam" id="PF05673">
    <property type="entry name" value="DUF815"/>
    <property type="match status" value="1"/>
</dbReference>
<evidence type="ECO:0000313" key="1">
    <source>
        <dbReference type="EMBL" id="HFT93015.1"/>
    </source>
</evidence>
<proteinExistence type="predicted"/>
<dbReference type="SUPFAM" id="SSF52540">
    <property type="entry name" value="P-loop containing nucleoside triphosphate hydrolases"/>
    <property type="match status" value="1"/>
</dbReference>
<dbReference type="AlphaFoldDB" id="A0A7C3QTG7"/>
<accession>A0A7C3QTG7</accession>
<gene>
    <name evidence="1" type="ORF">ENX03_03545</name>
</gene>
<dbReference type="PANTHER" id="PTHR42935">
    <property type="entry name" value="SLR0930 PROTEIN"/>
    <property type="match status" value="1"/>
</dbReference>
<reference evidence="1" key="1">
    <citation type="journal article" date="2020" name="mSystems">
        <title>Genome- and Community-Level Interaction Insights into Carbon Utilization and Element Cycling Functions of Hydrothermarchaeota in Hydrothermal Sediment.</title>
        <authorList>
            <person name="Zhou Z."/>
            <person name="Liu Y."/>
            <person name="Xu W."/>
            <person name="Pan J."/>
            <person name="Luo Z.H."/>
            <person name="Li M."/>
        </authorList>
    </citation>
    <scope>NUCLEOTIDE SEQUENCE [LARGE SCALE GENOMIC DNA]</scope>
    <source>
        <strain evidence="1">SpSt-902</strain>
    </source>
</reference>
<protein>
    <submittedName>
        <fullName evidence="1">DUF815 domain-containing protein</fullName>
    </submittedName>
</protein>
<dbReference type="PANTHER" id="PTHR42935:SF1">
    <property type="entry name" value="SLR0930 PROTEIN"/>
    <property type="match status" value="1"/>
</dbReference>